<proteinExistence type="predicted"/>
<dbReference type="Proteomes" id="UP000242525">
    <property type="component" value="Unassembled WGS sequence"/>
</dbReference>
<accession>A0A0J9X8Q3</accession>
<name>A0A0J9X8Q3_GEOCN</name>
<protein>
    <submittedName>
        <fullName evidence="1">Uncharacterized protein</fullName>
    </submittedName>
</protein>
<organism evidence="1 2">
    <name type="scientific">Geotrichum candidum</name>
    <name type="common">Oospora lactis</name>
    <name type="synonym">Dipodascus geotrichum</name>
    <dbReference type="NCBI Taxonomy" id="1173061"/>
    <lineage>
        <taxon>Eukaryota</taxon>
        <taxon>Fungi</taxon>
        <taxon>Dikarya</taxon>
        <taxon>Ascomycota</taxon>
        <taxon>Saccharomycotina</taxon>
        <taxon>Dipodascomycetes</taxon>
        <taxon>Dipodascales</taxon>
        <taxon>Dipodascaceae</taxon>
        <taxon>Geotrichum</taxon>
    </lineage>
</organism>
<reference evidence="1" key="1">
    <citation type="submission" date="2014-03" db="EMBL/GenBank/DDBJ databases">
        <authorList>
            <person name="Casaregola S."/>
        </authorList>
    </citation>
    <scope>NUCLEOTIDE SEQUENCE [LARGE SCALE GENOMIC DNA]</scope>
    <source>
        <strain evidence="1">CLIB 918</strain>
    </source>
</reference>
<keyword evidence="2" id="KW-1185">Reference proteome</keyword>
<gene>
    <name evidence="1" type="ORF">BN980_GECA05s04069g</name>
</gene>
<evidence type="ECO:0000313" key="1">
    <source>
        <dbReference type="EMBL" id="CDO53587.1"/>
    </source>
</evidence>
<dbReference type="AlphaFoldDB" id="A0A0J9X8Q3"/>
<comment type="caution">
    <text evidence="1">The sequence shown here is derived from an EMBL/GenBank/DDBJ whole genome shotgun (WGS) entry which is preliminary data.</text>
</comment>
<sequence length="137" mass="15821">MFSQLPTKLSNRALPKLPGSSIYNFTQDIRNAEYLNPDSSYDFSIFTDDEFEDLEEEYYMDLLRAPSPNPATPICIDLPFTTLFSHSQRLDAIISSTSETESCHGFSEDEEDVFSDCDEYYAVDLDNKSKEHWLQFD</sequence>
<dbReference type="EMBL" id="CCBN010000005">
    <property type="protein sequence ID" value="CDO53587.1"/>
    <property type="molecule type" value="Genomic_DNA"/>
</dbReference>
<evidence type="ECO:0000313" key="2">
    <source>
        <dbReference type="Proteomes" id="UP000242525"/>
    </source>
</evidence>